<dbReference type="InterPro" id="IPR050250">
    <property type="entry name" value="Macrolide_Exporter_MacB"/>
</dbReference>
<dbReference type="InterPro" id="IPR003838">
    <property type="entry name" value="ABC3_permease_C"/>
</dbReference>
<proteinExistence type="inferred from homology"/>
<gene>
    <name evidence="9" type="ORF">X907_1009</name>
</gene>
<keyword evidence="4" id="KW-1133">Transmembrane helix</keyword>
<accession>A0A3T0E8B3</accession>
<reference evidence="9 10" key="1">
    <citation type="submission" date="2016-12" db="EMBL/GenBank/DDBJ databases">
        <title>The genome of dimorphic prosthecate Glycocaulis alkaliphilus 6b-8t, isolated from crude oil dictates its adaptability in petroleum environments.</title>
        <authorList>
            <person name="Wu X.-L."/>
            <person name="Geng S."/>
        </authorList>
    </citation>
    <scope>NUCLEOTIDE SEQUENCE [LARGE SCALE GENOMIC DNA]</scope>
    <source>
        <strain evidence="9 10">6B-8</strain>
    </source>
</reference>
<dbReference type="Proteomes" id="UP000286954">
    <property type="component" value="Chromosome"/>
</dbReference>
<dbReference type="RefSeq" id="WP_127565915.1">
    <property type="nucleotide sequence ID" value="NZ_BMFB01000002.1"/>
</dbReference>
<dbReference type="AlphaFoldDB" id="A0A3T0E8B3"/>
<dbReference type="Pfam" id="PF12704">
    <property type="entry name" value="MacB_PCD"/>
    <property type="match status" value="1"/>
</dbReference>
<evidence type="ECO:0000259" key="7">
    <source>
        <dbReference type="Pfam" id="PF02687"/>
    </source>
</evidence>
<dbReference type="PANTHER" id="PTHR30572">
    <property type="entry name" value="MEMBRANE COMPONENT OF TRANSPORTER-RELATED"/>
    <property type="match status" value="1"/>
</dbReference>
<evidence type="ECO:0000256" key="2">
    <source>
        <dbReference type="ARBA" id="ARBA00022475"/>
    </source>
</evidence>
<keyword evidence="2" id="KW-1003">Cell membrane</keyword>
<dbReference type="GO" id="GO:0022857">
    <property type="term" value="F:transmembrane transporter activity"/>
    <property type="evidence" value="ECO:0007669"/>
    <property type="project" value="TreeGrafter"/>
</dbReference>
<name>A0A3T0E8B3_9PROT</name>
<comment type="subcellular location">
    <subcellularLocation>
        <location evidence="1">Cell membrane</location>
        <topology evidence="1">Multi-pass membrane protein</topology>
    </subcellularLocation>
</comment>
<evidence type="ECO:0000256" key="5">
    <source>
        <dbReference type="ARBA" id="ARBA00023136"/>
    </source>
</evidence>
<dbReference type="GO" id="GO:0005886">
    <property type="term" value="C:plasma membrane"/>
    <property type="evidence" value="ECO:0007669"/>
    <property type="project" value="UniProtKB-SubCell"/>
</dbReference>
<dbReference type="PANTHER" id="PTHR30572:SF4">
    <property type="entry name" value="ABC TRANSPORTER PERMEASE YTRF"/>
    <property type="match status" value="1"/>
</dbReference>
<dbReference type="KEGG" id="gak:X907_1009"/>
<evidence type="ECO:0000256" key="4">
    <source>
        <dbReference type="ARBA" id="ARBA00022989"/>
    </source>
</evidence>
<sequence length="403" mass="43053">MGQTLFALALLALRARPLRAFLMALTLGAGTGAVSLAAAVLIGYSEQIERAAFGAYARALVVTENWASPQRSGPPTTGDIARLRDTLGERIEGVAAWRISRADVRFGAQAREMFLFGVSGDYRFELDTPLSEGRLFTAEELEGAERVCLLGAAAARELYRLERRRVGQQVRVNGIACEVIGIFGEPRARTADRYDEAVIVPFRASMRYYESGSARLAPNEADQVTLVLRDRRMVRPAISDADRALRRARGAPLTQPPPFRFADPSAPAQAIQRQRDSAGGLLIVVAAISLIAALVGYGSSTLSAVEMRRRDIALQMSSGAGRLDILFQIMLESALLGLAGALLGAGVSWGAGQVLQHGFSIPAVYDLRVAVLTGAIGVLAGLVAGAFPAWKASRLPPALAVRQ</sequence>
<comment type="similarity">
    <text evidence="6">Belongs to the ABC-4 integral membrane protein family.</text>
</comment>
<evidence type="ECO:0000313" key="10">
    <source>
        <dbReference type="Proteomes" id="UP000286954"/>
    </source>
</evidence>
<keyword evidence="5" id="KW-0472">Membrane</keyword>
<keyword evidence="3" id="KW-0812">Transmembrane</keyword>
<protein>
    <submittedName>
        <fullName evidence="9">ABC transporter, permease protein</fullName>
    </submittedName>
</protein>
<dbReference type="OrthoDB" id="9770036at2"/>
<evidence type="ECO:0000313" key="9">
    <source>
        <dbReference type="EMBL" id="AZU03549.1"/>
    </source>
</evidence>
<feature type="domain" description="ABC3 transporter permease C-terminal" evidence="7">
    <location>
        <begin position="283"/>
        <end position="397"/>
    </location>
</feature>
<evidence type="ECO:0000256" key="6">
    <source>
        <dbReference type="ARBA" id="ARBA00038076"/>
    </source>
</evidence>
<dbReference type="InterPro" id="IPR025857">
    <property type="entry name" value="MacB_PCD"/>
</dbReference>
<keyword evidence="10" id="KW-1185">Reference proteome</keyword>
<evidence type="ECO:0000256" key="3">
    <source>
        <dbReference type="ARBA" id="ARBA00022692"/>
    </source>
</evidence>
<feature type="domain" description="MacB-like periplasmic core" evidence="8">
    <location>
        <begin position="21"/>
        <end position="231"/>
    </location>
</feature>
<dbReference type="EMBL" id="CP018911">
    <property type="protein sequence ID" value="AZU03549.1"/>
    <property type="molecule type" value="Genomic_DNA"/>
</dbReference>
<evidence type="ECO:0000259" key="8">
    <source>
        <dbReference type="Pfam" id="PF12704"/>
    </source>
</evidence>
<organism evidence="9 10">
    <name type="scientific">Glycocaulis alkaliphilus</name>
    <dbReference type="NCBI Taxonomy" id="1434191"/>
    <lineage>
        <taxon>Bacteria</taxon>
        <taxon>Pseudomonadati</taxon>
        <taxon>Pseudomonadota</taxon>
        <taxon>Alphaproteobacteria</taxon>
        <taxon>Maricaulales</taxon>
        <taxon>Maricaulaceae</taxon>
        <taxon>Glycocaulis</taxon>
    </lineage>
</organism>
<evidence type="ECO:0000256" key="1">
    <source>
        <dbReference type="ARBA" id="ARBA00004651"/>
    </source>
</evidence>
<dbReference type="Pfam" id="PF02687">
    <property type="entry name" value="FtsX"/>
    <property type="match status" value="1"/>
</dbReference>